<evidence type="ECO:0000259" key="1">
    <source>
        <dbReference type="Pfam" id="PF00899"/>
    </source>
</evidence>
<dbReference type="Proteomes" id="UP000823631">
    <property type="component" value="Unassembled WGS sequence"/>
</dbReference>
<dbReference type="GO" id="GO:0061503">
    <property type="term" value="F:tRNA threonylcarbamoyladenosine dehydratase"/>
    <property type="evidence" value="ECO:0007669"/>
    <property type="project" value="TreeGrafter"/>
</dbReference>
<dbReference type="GO" id="GO:0016779">
    <property type="term" value="F:nucleotidyltransferase activity"/>
    <property type="evidence" value="ECO:0007669"/>
    <property type="project" value="UniProtKB-KW"/>
</dbReference>
<reference evidence="2" key="1">
    <citation type="submission" date="2020-10" db="EMBL/GenBank/DDBJ databases">
        <authorList>
            <person name="Gilroy R."/>
        </authorList>
    </citation>
    <scope>NUCLEOTIDE SEQUENCE</scope>
    <source>
        <strain evidence="2">17213</strain>
    </source>
</reference>
<dbReference type="AlphaFoldDB" id="A0A9D9DG92"/>
<comment type="caution">
    <text evidence="2">The sequence shown here is derived from an EMBL/GenBank/DDBJ whole genome shotgun (WGS) entry which is preliminary data.</text>
</comment>
<accession>A0A9D9DG92</accession>
<evidence type="ECO:0000313" key="2">
    <source>
        <dbReference type="EMBL" id="MBO8416851.1"/>
    </source>
</evidence>
<dbReference type="InterPro" id="IPR000594">
    <property type="entry name" value="ThiF_NAD_FAD-bd"/>
</dbReference>
<dbReference type="Gene3D" id="3.40.50.720">
    <property type="entry name" value="NAD(P)-binding Rossmann-like Domain"/>
    <property type="match status" value="1"/>
</dbReference>
<protein>
    <submittedName>
        <fullName evidence="2">ThiF family adenylyltransferase</fullName>
    </submittedName>
</protein>
<dbReference type="PANTHER" id="PTHR43267">
    <property type="entry name" value="TRNA THREONYLCARBAMOYLADENOSINE DEHYDRATASE"/>
    <property type="match status" value="1"/>
</dbReference>
<dbReference type="GO" id="GO:0008641">
    <property type="term" value="F:ubiquitin-like modifier activating enzyme activity"/>
    <property type="evidence" value="ECO:0007669"/>
    <property type="project" value="InterPro"/>
</dbReference>
<keyword evidence="2" id="KW-0808">Transferase</keyword>
<dbReference type="PANTHER" id="PTHR43267:SF1">
    <property type="entry name" value="TRNA THREONYLCARBAMOYLADENOSINE DEHYDRATASE"/>
    <property type="match status" value="1"/>
</dbReference>
<sequence>MASLRYARQELLPEFAGTENLLSYARVGIAGCGGLGGLCAYLLAAAGVGELRLADGDAVSLSNLHRQVMYDLSALGRNKAQCLKERIAALNPELKISVTEDMLAEQNFVQFAAGLNLLVVLTDNQLSRCVLSTLALKQRLNVIECSVAGFDGLLGAFCYAEPDFVTKFGCYGCLAGSAAELEAQAKMEPARTLGITGPAAAQMAAAAAGLVLSVLTGRMDKSFYGTLRHFDLKSQRVQSFKLHPRENCPECAAARAGS</sequence>
<reference evidence="2" key="2">
    <citation type="journal article" date="2021" name="PeerJ">
        <title>Extensive microbial diversity within the chicken gut microbiome revealed by metagenomics and culture.</title>
        <authorList>
            <person name="Gilroy R."/>
            <person name="Ravi A."/>
            <person name="Getino M."/>
            <person name="Pursley I."/>
            <person name="Horton D.L."/>
            <person name="Alikhan N.F."/>
            <person name="Baker D."/>
            <person name="Gharbi K."/>
            <person name="Hall N."/>
            <person name="Watson M."/>
            <person name="Adriaenssens E.M."/>
            <person name="Foster-Nyarko E."/>
            <person name="Jarju S."/>
            <person name="Secka A."/>
            <person name="Antonio M."/>
            <person name="Oren A."/>
            <person name="Chaudhuri R.R."/>
            <person name="La Ragione R."/>
            <person name="Hildebrand F."/>
            <person name="Pallen M.J."/>
        </authorList>
    </citation>
    <scope>NUCLEOTIDE SEQUENCE</scope>
    <source>
        <strain evidence="2">17213</strain>
    </source>
</reference>
<organism evidence="2 3">
    <name type="scientific">Candidatus Avisuccinivibrio stercorigallinarum</name>
    <dbReference type="NCBI Taxonomy" id="2840704"/>
    <lineage>
        <taxon>Bacteria</taxon>
        <taxon>Pseudomonadati</taxon>
        <taxon>Pseudomonadota</taxon>
        <taxon>Gammaproteobacteria</taxon>
        <taxon>Aeromonadales</taxon>
        <taxon>Succinivibrionaceae</taxon>
        <taxon>Succinivibrionaceae incertae sedis</taxon>
        <taxon>Candidatus Avisuccinivibrio</taxon>
    </lineage>
</organism>
<evidence type="ECO:0000313" key="3">
    <source>
        <dbReference type="Proteomes" id="UP000823631"/>
    </source>
</evidence>
<dbReference type="SUPFAM" id="SSF69572">
    <property type="entry name" value="Activating enzymes of the ubiquitin-like proteins"/>
    <property type="match status" value="1"/>
</dbReference>
<feature type="domain" description="THIF-type NAD/FAD binding fold" evidence="1">
    <location>
        <begin position="6"/>
        <end position="249"/>
    </location>
</feature>
<dbReference type="GO" id="GO:0061504">
    <property type="term" value="P:cyclic threonylcarbamoyladenosine biosynthetic process"/>
    <property type="evidence" value="ECO:0007669"/>
    <property type="project" value="TreeGrafter"/>
</dbReference>
<keyword evidence="2" id="KW-0548">Nucleotidyltransferase</keyword>
<proteinExistence type="predicted"/>
<name>A0A9D9DG92_9GAMM</name>
<dbReference type="InterPro" id="IPR045886">
    <property type="entry name" value="ThiF/MoeB/HesA"/>
</dbReference>
<dbReference type="InterPro" id="IPR035985">
    <property type="entry name" value="Ubiquitin-activating_enz"/>
</dbReference>
<gene>
    <name evidence="2" type="ORF">IAB19_10765</name>
</gene>
<dbReference type="Pfam" id="PF00899">
    <property type="entry name" value="ThiF"/>
    <property type="match status" value="1"/>
</dbReference>
<dbReference type="EMBL" id="JADINH010000216">
    <property type="protein sequence ID" value="MBO8416851.1"/>
    <property type="molecule type" value="Genomic_DNA"/>
</dbReference>